<dbReference type="Gene3D" id="2.60.40.10">
    <property type="entry name" value="Immunoglobulins"/>
    <property type="match status" value="7"/>
</dbReference>
<dbReference type="PROSITE" id="PS51272">
    <property type="entry name" value="SLH"/>
    <property type="match status" value="3"/>
</dbReference>
<dbReference type="InterPro" id="IPR054409">
    <property type="entry name" value="X25_BaPul-like"/>
</dbReference>
<dbReference type="eggNOG" id="COG0366">
    <property type="taxonomic scope" value="Bacteria"/>
</dbReference>
<dbReference type="InterPro" id="IPR017853">
    <property type="entry name" value="GH"/>
</dbReference>
<dbReference type="KEGG" id="tsh:Tsac_1342"/>
<dbReference type="Pfam" id="PF02903">
    <property type="entry name" value="Alpha-amylase_N"/>
    <property type="match status" value="1"/>
</dbReference>
<dbReference type="SUPFAM" id="SSF51445">
    <property type="entry name" value="(Trans)glycosidases"/>
    <property type="match status" value="1"/>
</dbReference>
<comment type="cofactor">
    <cofactor evidence="1">
        <name>Ca(2+)</name>
        <dbReference type="ChEBI" id="CHEBI:29108"/>
    </cofactor>
</comment>
<keyword evidence="14" id="KW-1185">Reference proteome</keyword>
<feature type="domain" description="Fibronectin type-III" evidence="10">
    <location>
        <begin position="1159"/>
        <end position="1253"/>
    </location>
</feature>
<evidence type="ECO:0000313" key="13">
    <source>
        <dbReference type="EMBL" id="AFK86349.1"/>
    </source>
</evidence>
<feature type="domain" description="SLH" evidence="12">
    <location>
        <begin position="1745"/>
        <end position="1803"/>
    </location>
</feature>
<dbReference type="SUPFAM" id="SSF51011">
    <property type="entry name" value="Glycosyl hydrolase domain"/>
    <property type="match status" value="1"/>
</dbReference>
<dbReference type="SMART" id="SM00642">
    <property type="entry name" value="Aamy"/>
    <property type="match status" value="1"/>
</dbReference>
<dbReference type="SMART" id="SM00632">
    <property type="entry name" value="Aamy_C"/>
    <property type="match status" value="1"/>
</dbReference>
<dbReference type="SUPFAM" id="SSF49452">
    <property type="entry name" value="Starch-binding domain-like"/>
    <property type="match status" value="1"/>
</dbReference>
<feature type="domain" description="CBM20" evidence="11">
    <location>
        <begin position="1247"/>
        <end position="1355"/>
    </location>
</feature>
<dbReference type="STRING" id="1094508.Tsac_1342"/>
<evidence type="ECO:0000256" key="1">
    <source>
        <dbReference type="ARBA" id="ARBA00001913"/>
    </source>
</evidence>
<feature type="chain" id="PRO_5003681532" evidence="9">
    <location>
        <begin position="36"/>
        <end position="1865"/>
    </location>
</feature>
<dbReference type="PANTHER" id="PTHR10357">
    <property type="entry name" value="ALPHA-AMYLASE FAMILY MEMBER"/>
    <property type="match status" value="1"/>
</dbReference>
<dbReference type="InterPro" id="IPR013784">
    <property type="entry name" value="Carb-bd-like_fold"/>
</dbReference>
<organism evidence="13 14">
    <name type="scientific">Thermoanaerobacterium saccharolyticum (strain DSM 8691 / JW/SL-YS485)</name>
    <dbReference type="NCBI Taxonomy" id="1094508"/>
    <lineage>
        <taxon>Bacteria</taxon>
        <taxon>Bacillati</taxon>
        <taxon>Bacillota</taxon>
        <taxon>Clostridia</taxon>
        <taxon>Thermoanaerobacterales</taxon>
        <taxon>Thermoanaerobacteraceae</taxon>
        <taxon>Thermoanaerobacterium</taxon>
    </lineage>
</organism>
<evidence type="ECO:0000256" key="2">
    <source>
        <dbReference type="ARBA" id="ARBA00008061"/>
    </source>
</evidence>
<feature type="region of interest" description="Disordered" evidence="8">
    <location>
        <begin position="1449"/>
        <end position="1501"/>
    </location>
</feature>
<dbReference type="CDD" id="cd00063">
    <property type="entry name" value="FN3"/>
    <property type="match status" value="1"/>
</dbReference>
<dbReference type="Pfam" id="PF00128">
    <property type="entry name" value="Alpha-amylase"/>
    <property type="match status" value="1"/>
</dbReference>
<evidence type="ECO:0000259" key="12">
    <source>
        <dbReference type="PROSITE" id="PS51272"/>
    </source>
</evidence>
<keyword evidence="4" id="KW-0677">Repeat</keyword>
<feature type="signal peptide" evidence="9">
    <location>
        <begin position="1"/>
        <end position="35"/>
    </location>
</feature>
<dbReference type="SMART" id="SM01065">
    <property type="entry name" value="CBM_2"/>
    <property type="match status" value="1"/>
</dbReference>
<feature type="domain" description="SLH" evidence="12">
    <location>
        <begin position="1681"/>
        <end position="1744"/>
    </location>
</feature>
<reference evidence="13 14" key="1">
    <citation type="journal article" date="2014" name="Appl. Environ. Microbiol.">
        <title>Profile of Secreted Hydrolases, Associated Proteins, and SlpA in Thermoanaerobacterium saccharolyticum during the Degradation of Hemicellulose.</title>
        <authorList>
            <person name="Currie D.H."/>
            <person name="Guss A.M."/>
            <person name="Herring C.D."/>
            <person name="Giannone R.J."/>
            <person name="Johnson C.M."/>
            <person name="Lankford P.K."/>
            <person name="Brown S.D."/>
            <person name="Hettich R.L."/>
            <person name="Lynd L.R."/>
        </authorList>
    </citation>
    <scope>NUCLEOTIDE SEQUENCE [LARGE SCALE GENOMIC DNA]</scope>
    <source>
        <strain evidence="14">DSM 8691 / JW/SL-YS485</strain>
    </source>
</reference>
<dbReference type="PROSITE" id="PS50853">
    <property type="entry name" value="FN3"/>
    <property type="match status" value="2"/>
</dbReference>
<feature type="domain" description="SLH" evidence="12">
    <location>
        <begin position="1806"/>
        <end position="1865"/>
    </location>
</feature>
<evidence type="ECO:0000256" key="6">
    <source>
        <dbReference type="ARBA" id="ARBA00022837"/>
    </source>
</evidence>
<dbReference type="CDD" id="cd02857">
    <property type="entry name" value="E_set_CDase_PDE_N"/>
    <property type="match status" value="1"/>
</dbReference>
<evidence type="ECO:0000256" key="3">
    <source>
        <dbReference type="ARBA" id="ARBA00022723"/>
    </source>
</evidence>
<sequence>MNKKLFTNRFISFNMSLLLVLTAVFSSIPLHSVHAADNASVVANIVGEFQDQLGDSNWNIDSNITIMQYMGNGLYEFTTPTQLKAGSYQYKVALNHSWDGGGVPSQGNLTLNLANDSYVTFWFDYNTQSVTDSTKYTPIANDKLPRLVGTIQSAIGAGNDWDPGTSTAIMTDDNFDNVYSYTAHVPKGDYQYKVTLGNTWDENYGANGVKDGSNIQINVTNDADITFYYDANTHNIWTNYSPILTGLDNNIYYDDLKHDTHDSFFRNPFGAIKVGQTVTLRIQAKNHDLESARISYWDDINKIRTELPMTRIGESPDGNYEYWEIKLSFDHPTRIWYYFILKDGTKTAYYGDNDDQLGGVGKATDTVNKDFELTVYDKNFDTPDWMKGAVMYQIFPDRFYNGDTSNDHAKTLSRGNDPIEFHNNWNDLPDNPNNAGTPGYTGDGIWSNDFFGGDLKGIDDKLDYLKGLGVSVIYLNPIFESPSNHKYDTADYTKIDEMFGTTQDFEKLMSDAHAKGIKIILDGVFNHTSDDSIYFNRYGKYPGLGAYQAWKEGNQSLSPYGDWYTINSDGTYECWWGYDSLPVIKSLNGSEYNVTSWANFIINNENAISKYWLNSDGNLNDGADGWRLDVENEVAHDFWTHFRNAINTVKFEAPMIAENWGDASLDLLGDSFNSVMNYQFRNDIIDFLIGQSFDDGNGQHNPIDAAKLDQRLMSIYERYPLPAFYSTMNLLGSHDTMRILTVFGYNSADPNENSDAAKQLAEQKLKLATILQMGYPGMADIYYGDEAGVSGGKDPDDRRTFPWGNEDTTLQDFFKNISSIRNNNQVLKTGDLETLYAQNDVYAIGRRIINGKDAFGTSYPDSAAIVAINRSKSDKQIAIDTTKFLRDGVTFKDLINNNVSYSISNGQIVIDVPAMSGVMLISDDGQDLTAPQAPSNVVVTSGNGKVDLSWSQSDGATGYNIYRSSVEGGLYEKIASNVTETTFEDANVTNGLKYVYAISAIDELGNESGISNDAVAYPAYPIGWVGNLTQVSDNHIIGVDKPTEDIYAEVWADGLTNSTGQGPNMIAQLGYKYVGGTIYDSVYGSVYNSVYGVDDSGFTWVNAQYVGDIGNNDQYKASFTPDKIGQWEYLMRFSDNQGQDWITTSTLSFYVVPSDDLIKPTAPYLNQPGTESSRVSLTWNPSTDNVGIYDYEIYRSDGGTFNKIATVSNEVYNYIDTSVINGVTYNYKVVAVDLSFNRTESNVVTIKPDVVPIKVIFNVTVPDYTPDAVNLAGTFPNATWDPSAQQMTKIDNNTYSITLTLEEGTQIEYKYARGSWDKVEKDEYGNELASNRKVTIVNQGNNEMTINDTVYRWRDIPIFIYSPSSNMTVDSNISTMEIKGNTYKGAKVIINGDGFVQDENGVFTKDVSLNYGINTIKIHVEPNDGSVYGNDQGRITELTKDIEIDVIRQENNSGSGIGNNNTGTSGSNSSSAGSGNTESTGTSTTSTTSGNSSNTNNTIGTVNKNGNIITLTLDAGKAKDLIVNSKDKKIVFDITTIGEGQQKVVQISKDILDSSAANDKDIVIKSDNASIALTKDALNQDQIQNGVNVSIKDNGKPNVTNYVPLSNVVDITINGSSGNVALAKPVEVTLNISKANDPRKVAVYYYNPTTNQWEYVGGKVDASSGTITFNATHFSQYAAFEYDKTFNDIKDNWAKDVIEVLASRHIVEGMTDTQYEPNKTVTRAEFTAMILRLLNIKEEAYSGEFSDVKSGDWYANAIEAAYKAGIIEGDGKNARPNDSITREEMTAIAMRAYEMLTQYKEDNIGATTFSDDKSISDWARNVVANAAKLGIVNGEPNNVFVPKGNATRAEAAAIIYGSLEKSGNI</sequence>
<feature type="compositionally biased region" description="Low complexity" evidence="8">
    <location>
        <begin position="1451"/>
        <end position="1501"/>
    </location>
</feature>
<keyword evidence="5" id="KW-0378">Hydrolase</keyword>
<dbReference type="RefSeq" id="WP_014758225.1">
    <property type="nucleotide sequence ID" value="NC_017992.1"/>
</dbReference>
<dbReference type="GO" id="GO:0004553">
    <property type="term" value="F:hydrolase activity, hydrolyzing O-glycosyl compounds"/>
    <property type="evidence" value="ECO:0007669"/>
    <property type="project" value="InterPro"/>
</dbReference>
<dbReference type="CDD" id="cd11338">
    <property type="entry name" value="AmyAc_CMD"/>
    <property type="match status" value="1"/>
</dbReference>
<dbReference type="GO" id="GO:2001070">
    <property type="term" value="F:starch binding"/>
    <property type="evidence" value="ECO:0007669"/>
    <property type="project" value="InterPro"/>
</dbReference>
<dbReference type="PATRIC" id="fig|1094508.3.peg.1355"/>
<dbReference type="InterPro" id="IPR003961">
    <property type="entry name" value="FN3_dom"/>
</dbReference>
<evidence type="ECO:0000256" key="7">
    <source>
        <dbReference type="ARBA" id="ARBA00023295"/>
    </source>
</evidence>
<dbReference type="InterPro" id="IPR031319">
    <property type="entry name" value="A-amylase_C"/>
</dbReference>
<dbReference type="InterPro" id="IPR036116">
    <property type="entry name" value="FN3_sf"/>
</dbReference>
<dbReference type="InterPro" id="IPR006047">
    <property type="entry name" value="GH13_cat_dom"/>
</dbReference>
<dbReference type="Gene3D" id="3.20.20.80">
    <property type="entry name" value="Glycosidases"/>
    <property type="match status" value="1"/>
</dbReference>
<keyword evidence="3" id="KW-0479">Metal-binding</keyword>
<accession>I3VV04</accession>
<dbReference type="SMR" id="I3VV04"/>
<dbReference type="InterPro" id="IPR013783">
    <property type="entry name" value="Ig-like_fold"/>
</dbReference>
<dbReference type="Proteomes" id="UP000006178">
    <property type="component" value="Chromosome"/>
</dbReference>
<dbReference type="InterPro" id="IPR013780">
    <property type="entry name" value="Glyco_hydro_b"/>
</dbReference>
<evidence type="ECO:0000259" key="10">
    <source>
        <dbReference type="PROSITE" id="PS50853"/>
    </source>
</evidence>
<comment type="similarity">
    <text evidence="2">Belongs to the glycosyl hydrolase 13 family.</text>
</comment>
<keyword evidence="6" id="KW-0106">Calcium</keyword>
<proteinExistence type="inferred from homology"/>
<evidence type="ECO:0000256" key="8">
    <source>
        <dbReference type="SAM" id="MobiDB-lite"/>
    </source>
</evidence>
<dbReference type="CDD" id="cd12962">
    <property type="entry name" value="X25_BaPul_like"/>
    <property type="match status" value="2"/>
</dbReference>
<keyword evidence="7" id="KW-0326">Glycosidase</keyword>
<dbReference type="EMBL" id="CP003184">
    <property type="protein sequence ID" value="AFK86349.1"/>
    <property type="molecule type" value="Genomic_DNA"/>
</dbReference>
<evidence type="ECO:0000259" key="11">
    <source>
        <dbReference type="PROSITE" id="PS51166"/>
    </source>
</evidence>
<name>I3VV04_THESW</name>
<dbReference type="GO" id="GO:0005975">
    <property type="term" value="P:carbohydrate metabolic process"/>
    <property type="evidence" value="ECO:0007669"/>
    <property type="project" value="InterPro"/>
</dbReference>
<dbReference type="Pfam" id="PF22058">
    <property type="entry name" value="X25_BaPul_like"/>
    <property type="match status" value="2"/>
</dbReference>
<evidence type="ECO:0000256" key="4">
    <source>
        <dbReference type="ARBA" id="ARBA00022737"/>
    </source>
</evidence>
<protein>
    <submittedName>
        <fullName evidence="13">Alpha amylase catalytic region</fullName>
    </submittedName>
</protein>
<dbReference type="InterPro" id="IPR001119">
    <property type="entry name" value="SLH_dom"/>
</dbReference>
<keyword evidence="9" id="KW-0732">Signal</keyword>
<evidence type="ECO:0000313" key="14">
    <source>
        <dbReference type="Proteomes" id="UP000006178"/>
    </source>
</evidence>
<evidence type="ECO:0000256" key="5">
    <source>
        <dbReference type="ARBA" id="ARBA00022801"/>
    </source>
</evidence>
<dbReference type="Gene3D" id="2.60.40.1180">
    <property type="entry name" value="Golgi alpha-mannosidase II"/>
    <property type="match status" value="1"/>
</dbReference>
<dbReference type="PROSITE" id="PS51166">
    <property type="entry name" value="CBM20"/>
    <property type="match status" value="1"/>
</dbReference>
<gene>
    <name evidence="13" type="ordered locus">Tsac_1342</name>
</gene>
<feature type="domain" description="Fibronectin type-III" evidence="10">
    <location>
        <begin position="930"/>
        <end position="1022"/>
    </location>
</feature>
<dbReference type="InterPro" id="IPR002044">
    <property type="entry name" value="CBM20"/>
</dbReference>
<evidence type="ECO:0000256" key="9">
    <source>
        <dbReference type="SAM" id="SignalP"/>
    </source>
</evidence>
<dbReference type="PANTHER" id="PTHR10357:SF210">
    <property type="entry name" value="MALTODEXTRIN GLUCOSIDASE"/>
    <property type="match status" value="1"/>
</dbReference>
<dbReference type="SUPFAM" id="SSF49265">
    <property type="entry name" value="Fibronectin type III"/>
    <property type="match status" value="2"/>
</dbReference>
<dbReference type="BioCyc" id="TSAC1094508:GLMA-1364-MONOMER"/>
<dbReference type="SUPFAM" id="SSF81296">
    <property type="entry name" value="E set domains"/>
    <property type="match status" value="1"/>
</dbReference>
<dbReference type="Pfam" id="PF00395">
    <property type="entry name" value="SLH"/>
    <property type="match status" value="3"/>
</dbReference>
<dbReference type="InterPro" id="IPR014756">
    <property type="entry name" value="Ig_E-set"/>
</dbReference>
<dbReference type="SMART" id="SM00060">
    <property type="entry name" value="FN3"/>
    <property type="match status" value="2"/>
</dbReference>
<dbReference type="GO" id="GO:0046872">
    <property type="term" value="F:metal ion binding"/>
    <property type="evidence" value="ECO:0007669"/>
    <property type="project" value="UniProtKB-KW"/>
</dbReference>
<dbReference type="InterPro" id="IPR004185">
    <property type="entry name" value="Glyco_hydro_13_lg-like_dom"/>
</dbReference>